<dbReference type="PANTHER" id="PTHR31508:SF2">
    <property type="entry name" value="PROTEIN PITCHFORK"/>
    <property type="match status" value="1"/>
</dbReference>
<dbReference type="InterPro" id="IPR010736">
    <property type="entry name" value="SHIPPO-rpt"/>
</dbReference>
<dbReference type="Pfam" id="PF07004">
    <property type="entry name" value="SHIPPO-rpt"/>
    <property type="match status" value="3"/>
</dbReference>
<proteinExistence type="predicted"/>
<evidence type="ECO:0000313" key="2">
    <source>
        <dbReference type="RefSeq" id="XP_015280381.1"/>
    </source>
</evidence>
<dbReference type="InterPro" id="IPR033602">
    <property type="entry name" value="CIMAP3"/>
</dbReference>
<dbReference type="PANTHER" id="PTHR31508">
    <property type="entry name" value="PROTEIN PITCHFORK"/>
    <property type="match status" value="1"/>
</dbReference>
<dbReference type="RefSeq" id="XP_015280381.1">
    <property type="nucleotide sequence ID" value="XM_015424895.1"/>
</dbReference>
<evidence type="ECO:0000313" key="1">
    <source>
        <dbReference type="Proteomes" id="UP000694871"/>
    </source>
</evidence>
<accession>A0ABM1L344</accession>
<protein>
    <submittedName>
        <fullName evidence="2">Protein pitchfork-like</fullName>
    </submittedName>
</protein>
<reference evidence="2" key="1">
    <citation type="submission" date="2025-08" db="UniProtKB">
        <authorList>
            <consortium name="RefSeq"/>
        </authorList>
    </citation>
    <scope>IDENTIFICATION</scope>
</reference>
<sequence>MYTMSYDFWSATQTRNSFGSCQEKRIFPFFHAPDRLGNEYVPVIGDPSLGPGVYNHAERSSIIYHLAHRPESNKGYTMGARTTPRFAVSNKYVTPGPTAYQTILAKDQRIQPKYAAFSSKSPRFSQKVLGAELFPGPGTYDLYKMPHRHVTWPGKFGSPDWSLVPAPVKRTLKTEVWTSDAVIQISIVTPRSSVISDVISSKHDFSKRN</sequence>
<keyword evidence="1" id="KW-1185">Reference proteome</keyword>
<dbReference type="Proteomes" id="UP000694871">
    <property type="component" value="Unplaced"/>
</dbReference>
<dbReference type="GeneID" id="107121885"/>
<gene>
    <name evidence="2" type="primary">LOC107121885</name>
</gene>
<organism evidence="1 2">
    <name type="scientific">Gekko japonicus</name>
    <name type="common">Schlegel's Japanese gecko</name>
    <dbReference type="NCBI Taxonomy" id="146911"/>
    <lineage>
        <taxon>Eukaryota</taxon>
        <taxon>Metazoa</taxon>
        <taxon>Chordata</taxon>
        <taxon>Craniata</taxon>
        <taxon>Vertebrata</taxon>
        <taxon>Euteleostomi</taxon>
        <taxon>Lepidosauria</taxon>
        <taxon>Squamata</taxon>
        <taxon>Bifurcata</taxon>
        <taxon>Gekkota</taxon>
        <taxon>Gekkonidae</taxon>
        <taxon>Gekkoninae</taxon>
        <taxon>Gekko</taxon>
    </lineage>
</organism>
<name>A0ABM1L344_GEKJA</name>